<dbReference type="AlphaFoldDB" id="A0A2D0L2V2"/>
<comment type="caution">
    <text evidence="2">The sequence shown here is derived from an EMBL/GenBank/DDBJ whole genome shotgun (WGS) entry which is preliminary data.</text>
</comment>
<sequence length="333" mass="36698">MLISHSELIISPIKKQIRAEAQKVISFLSKTNLPTYLIEIEGITSIFSPTVFSQEVINHYFLHANTGEVTTGYTCQLAIFNELSDSGKTICTVINADHIDLIADAFQAGFIFGGLTSRIDESGNIIDLVQLVISNNTHSHSHSHSHTPHPFVQLPDGGISDGTLTLRITDKSDSLILYQNQYDPVTRHWSIYPDKSYEAIEKEAKLAKLKWLLGEKMSLTIFENVSGNAVGYISLRPVIPPKVADVGYGIFLDYRGLGYASRALNIFTEWAFNSAGFVRIELGVKAGNIASKKAAIKAGYIQESICQGRLINSDGTFSDQLSFIKLNPVITRS</sequence>
<dbReference type="Proteomes" id="UP000221101">
    <property type="component" value="Unassembled WGS sequence"/>
</dbReference>
<reference evidence="2 3" key="1">
    <citation type="journal article" date="2017" name="Nat. Microbiol.">
        <title>Natural product diversity associated with the nematode symbionts Photorhabdus and Xenorhabdus.</title>
        <authorList>
            <person name="Tobias N.J."/>
            <person name="Wolff H."/>
            <person name="Djahanschiri B."/>
            <person name="Grundmann F."/>
            <person name="Kronenwerth M."/>
            <person name="Shi Y.M."/>
            <person name="Simonyi S."/>
            <person name="Grun P."/>
            <person name="Shapiro-Ilan D."/>
            <person name="Pidot S.J."/>
            <person name="Stinear T.P."/>
            <person name="Ebersberger I."/>
            <person name="Bode H.B."/>
        </authorList>
    </citation>
    <scope>NUCLEOTIDE SEQUENCE [LARGE SCALE GENOMIC DNA]</scope>
    <source>
        <strain evidence="2 3">DSM 17907</strain>
    </source>
</reference>
<dbReference type="CDD" id="cd04301">
    <property type="entry name" value="NAT_SF"/>
    <property type="match status" value="1"/>
</dbReference>
<accession>A0A2D0L2V2</accession>
<dbReference type="GO" id="GO:0008999">
    <property type="term" value="F:protein-N-terminal-alanine acetyltransferase activity"/>
    <property type="evidence" value="ECO:0007669"/>
    <property type="project" value="TreeGrafter"/>
</dbReference>
<evidence type="ECO:0000313" key="3">
    <source>
        <dbReference type="Proteomes" id="UP000221101"/>
    </source>
</evidence>
<dbReference type="PROSITE" id="PS51186">
    <property type="entry name" value="GNAT"/>
    <property type="match status" value="1"/>
</dbReference>
<keyword evidence="2" id="KW-0012">Acyltransferase</keyword>
<dbReference type="GO" id="GO:1990189">
    <property type="term" value="F:protein N-terminal-serine acetyltransferase activity"/>
    <property type="evidence" value="ECO:0007669"/>
    <property type="project" value="TreeGrafter"/>
</dbReference>
<dbReference type="PANTHER" id="PTHR43441:SF2">
    <property type="entry name" value="FAMILY ACETYLTRANSFERASE, PUTATIVE (AFU_ORTHOLOGUE AFUA_7G00850)-RELATED"/>
    <property type="match status" value="1"/>
</dbReference>
<feature type="domain" description="N-acetyltransferase" evidence="1">
    <location>
        <begin position="164"/>
        <end position="324"/>
    </location>
</feature>
<dbReference type="InterPro" id="IPR051908">
    <property type="entry name" value="Ribosomal_N-acetyltransferase"/>
</dbReference>
<dbReference type="Pfam" id="PF13302">
    <property type="entry name" value="Acetyltransf_3"/>
    <property type="match status" value="1"/>
</dbReference>
<evidence type="ECO:0000313" key="2">
    <source>
        <dbReference type="EMBL" id="PHM70008.1"/>
    </source>
</evidence>
<dbReference type="Gene3D" id="3.40.630.30">
    <property type="match status" value="1"/>
</dbReference>
<organism evidence="2 3">
    <name type="scientific">Xenorhabdus kozodoii</name>
    <dbReference type="NCBI Taxonomy" id="351676"/>
    <lineage>
        <taxon>Bacteria</taxon>
        <taxon>Pseudomonadati</taxon>
        <taxon>Pseudomonadota</taxon>
        <taxon>Gammaproteobacteria</taxon>
        <taxon>Enterobacterales</taxon>
        <taxon>Morganellaceae</taxon>
        <taxon>Xenorhabdus</taxon>
    </lineage>
</organism>
<dbReference type="EMBL" id="NJCX01000028">
    <property type="protein sequence ID" value="PHM70008.1"/>
    <property type="molecule type" value="Genomic_DNA"/>
</dbReference>
<name>A0A2D0L2V2_9GAMM</name>
<dbReference type="InterPro" id="IPR016181">
    <property type="entry name" value="Acyl_CoA_acyltransferase"/>
</dbReference>
<keyword evidence="2" id="KW-0808">Transferase</keyword>
<dbReference type="GO" id="GO:0005737">
    <property type="term" value="C:cytoplasm"/>
    <property type="evidence" value="ECO:0007669"/>
    <property type="project" value="TreeGrafter"/>
</dbReference>
<evidence type="ECO:0000259" key="1">
    <source>
        <dbReference type="PROSITE" id="PS51186"/>
    </source>
</evidence>
<protein>
    <submittedName>
        <fullName evidence="2">Acetyltransferase</fullName>
        <ecNumber evidence="2">2.3.1.-</ecNumber>
    </submittedName>
</protein>
<dbReference type="PANTHER" id="PTHR43441">
    <property type="entry name" value="RIBOSOMAL-PROTEIN-SERINE ACETYLTRANSFERASE"/>
    <property type="match status" value="1"/>
</dbReference>
<proteinExistence type="predicted"/>
<dbReference type="EC" id="2.3.1.-" evidence="2"/>
<dbReference type="OrthoDB" id="7852312at2"/>
<dbReference type="InterPro" id="IPR000182">
    <property type="entry name" value="GNAT_dom"/>
</dbReference>
<dbReference type="RefSeq" id="WP_099143094.1">
    <property type="nucleotide sequence ID" value="NZ_CAWNOR010000062.1"/>
</dbReference>
<dbReference type="SUPFAM" id="SSF55729">
    <property type="entry name" value="Acyl-CoA N-acyltransferases (Nat)"/>
    <property type="match status" value="1"/>
</dbReference>
<keyword evidence="3" id="KW-1185">Reference proteome</keyword>
<gene>
    <name evidence="2" type="ORF">Xkoz_03274</name>
</gene>